<organism evidence="1 2">
    <name type="scientific">Pleodorina starrii</name>
    <dbReference type="NCBI Taxonomy" id="330485"/>
    <lineage>
        <taxon>Eukaryota</taxon>
        <taxon>Viridiplantae</taxon>
        <taxon>Chlorophyta</taxon>
        <taxon>core chlorophytes</taxon>
        <taxon>Chlorophyceae</taxon>
        <taxon>CS clade</taxon>
        <taxon>Chlamydomonadales</taxon>
        <taxon>Volvocaceae</taxon>
        <taxon>Pleodorina</taxon>
    </lineage>
</organism>
<accession>A0A9W6BWF4</accession>
<name>A0A9W6BWF4_9CHLO</name>
<evidence type="ECO:0000313" key="1">
    <source>
        <dbReference type="EMBL" id="GLC59105.1"/>
    </source>
</evidence>
<dbReference type="AlphaFoldDB" id="A0A9W6BWF4"/>
<sequence>MLQRKVLEVREPEPVNRWALRQGLPEATCRELVNPGYADPFNCRTDITFDHAKYRFLGHGFMTCKLDWVLLRGCRAVSRRMGNHDYSASDHKWLLVEVEVEVALGG</sequence>
<protein>
    <submittedName>
        <fullName evidence="1">Nuclear speckle splicing regulatory protein 1</fullName>
    </submittedName>
</protein>
<reference evidence="1 2" key="1">
    <citation type="journal article" date="2023" name="Commun. Biol.">
        <title>Reorganization of the ancestral sex-determining regions during the evolution of trioecy in Pleodorina starrii.</title>
        <authorList>
            <person name="Takahashi K."/>
            <person name="Suzuki S."/>
            <person name="Kawai-Toyooka H."/>
            <person name="Yamamoto K."/>
            <person name="Hamaji T."/>
            <person name="Ootsuki R."/>
            <person name="Yamaguchi H."/>
            <person name="Kawachi M."/>
            <person name="Higashiyama T."/>
            <person name="Nozaki H."/>
        </authorList>
    </citation>
    <scope>NUCLEOTIDE SEQUENCE [LARGE SCALE GENOMIC DNA]</scope>
    <source>
        <strain evidence="1 2">NIES-4479</strain>
    </source>
</reference>
<evidence type="ECO:0000313" key="2">
    <source>
        <dbReference type="Proteomes" id="UP001165080"/>
    </source>
</evidence>
<proteinExistence type="predicted"/>
<comment type="caution">
    <text evidence="1">The sequence shown here is derived from an EMBL/GenBank/DDBJ whole genome shotgun (WGS) entry which is preliminary data.</text>
</comment>
<keyword evidence="2" id="KW-1185">Reference proteome</keyword>
<dbReference type="EMBL" id="BRXU01000026">
    <property type="protein sequence ID" value="GLC59105.1"/>
    <property type="molecule type" value="Genomic_DNA"/>
</dbReference>
<dbReference type="Proteomes" id="UP001165080">
    <property type="component" value="Unassembled WGS sequence"/>
</dbReference>
<gene>
    <name evidence="1" type="primary">PLESTB002250</name>
    <name evidence="1" type="ORF">PLESTB_001448700</name>
</gene>